<reference evidence="5 6" key="1">
    <citation type="submission" date="2024-03" db="EMBL/GenBank/DDBJ databases">
        <title>Novel species of the genus Variovorax.</title>
        <authorList>
            <person name="Liu Q."/>
            <person name="Xin Y.-H."/>
        </authorList>
    </citation>
    <scope>NUCLEOTIDE SEQUENCE [LARGE SCALE GENOMIC DNA]</scope>
    <source>
        <strain evidence="5 6">KACC 18900</strain>
    </source>
</reference>
<keyword evidence="6" id="KW-1185">Reference proteome</keyword>
<protein>
    <submittedName>
        <fullName evidence="5">HlyD family efflux transporter periplasmic adaptor subunit</fullName>
    </submittedName>
</protein>
<comment type="caution">
    <text evidence="5">The sequence shown here is derived from an EMBL/GenBank/DDBJ whole genome shotgun (WGS) entry which is preliminary data.</text>
</comment>
<dbReference type="SUPFAM" id="SSF111369">
    <property type="entry name" value="HlyD-like secretion proteins"/>
    <property type="match status" value="1"/>
</dbReference>
<dbReference type="Gene3D" id="2.40.30.170">
    <property type="match status" value="1"/>
</dbReference>
<feature type="region of interest" description="Disordered" evidence="3">
    <location>
        <begin position="1"/>
        <end position="60"/>
    </location>
</feature>
<dbReference type="Proteomes" id="UP001385892">
    <property type="component" value="Unassembled WGS sequence"/>
</dbReference>
<feature type="transmembrane region" description="Helical" evidence="4">
    <location>
        <begin position="274"/>
        <end position="292"/>
    </location>
</feature>
<dbReference type="Gene3D" id="1.10.287.470">
    <property type="entry name" value="Helix hairpin bin"/>
    <property type="match status" value="1"/>
</dbReference>
<comment type="subcellular location">
    <subcellularLocation>
        <location evidence="1">Cell envelope</location>
    </subcellularLocation>
</comment>
<evidence type="ECO:0000256" key="4">
    <source>
        <dbReference type="SAM" id="Phobius"/>
    </source>
</evidence>
<evidence type="ECO:0000313" key="6">
    <source>
        <dbReference type="Proteomes" id="UP001385892"/>
    </source>
</evidence>
<accession>A0ABU8WQB6</accession>
<gene>
    <name evidence="5" type="ORF">WKW82_24075</name>
</gene>
<dbReference type="RefSeq" id="WP_340344872.1">
    <property type="nucleotide sequence ID" value="NZ_JBBKZT010000012.1"/>
</dbReference>
<dbReference type="InterPro" id="IPR050465">
    <property type="entry name" value="UPF0194_transport"/>
</dbReference>
<evidence type="ECO:0000256" key="3">
    <source>
        <dbReference type="SAM" id="MobiDB-lite"/>
    </source>
</evidence>
<proteinExistence type="predicted"/>
<dbReference type="Gene3D" id="2.40.50.100">
    <property type="match status" value="1"/>
</dbReference>
<dbReference type="PANTHER" id="PTHR32347">
    <property type="entry name" value="EFFLUX SYSTEM COMPONENT YKNX-RELATED"/>
    <property type="match status" value="1"/>
</dbReference>
<evidence type="ECO:0000256" key="2">
    <source>
        <dbReference type="ARBA" id="ARBA00023054"/>
    </source>
</evidence>
<sequence>MTNTQKIEPAVAATPAKPLLRPRLVVRENRSAESQPAAQKSAAMKAPTSPAASPTAEAPRAVAGTIAPAQANAAMSPSIAHLIRIEGELRRIATREALWQHLANEAVALLPFGQALVLESRESLAKVAQSKYMAKFKAQPRTESDATAWAVAAVSGLAKVNRDAPMLRWYENLTATLWRQGEVARMSHIFSLPSYADPADPCTEEAALRHMLWVPLVDGEQAIRTGWLLARDTEWDESHQKLAERLAQAYAHGASAIAGRAKPVRNWRQHYRKAAIGSAVAALLLAFVPVPLTTLAPVEVTPQDPFVVAAPVAGVVERILVAPGAQVKEGTPLVQLVDTTLRSEFDVATQKLEVARAKMLRFQQAAVDDQSAKRELAVAQSEESVASAELEFARAQFDKSIIKAREAGVALYGDPRDWVGRPVAVGEAIMRVANPKEVEFQIKMPVADAVNLRDGAEAKVFLDAAPLSPIKATVVRAAYKAEADAAGVASFTVTARGTDLQAPAERLGLRGTARVYGEPVSLFYYLMRRPLTALRQWTGV</sequence>
<keyword evidence="2" id="KW-0175">Coiled coil</keyword>
<keyword evidence="4" id="KW-0812">Transmembrane</keyword>
<dbReference type="PANTHER" id="PTHR32347:SF23">
    <property type="entry name" value="BLL5650 PROTEIN"/>
    <property type="match status" value="1"/>
</dbReference>
<organism evidence="5 6">
    <name type="scientific">Variovorax rhizosphaerae</name>
    <dbReference type="NCBI Taxonomy" id="1836200"/>
    <lineage>
        <taxon>Bacteria</taxon>
        <taxon>Pseudomonadati</taxon>
        <taxon>Pseudomonadota</taxon>
        <taxon>Betaproteobacteria</taxon>
        <taxon>Burkholderiales</taxon>
        <taxon>Comamonadaceae</taxon>
        <taxon>Variovorax</taxon>
    </lineage>
</organism>
<keyword evidence="4" id="KW-1133">Transmembrane helix</keyword>
<evidence type="ECO:0000256" key="1">
    <source>
        <dbReference type="ARBA" id="ARBA00004196"/>
    </source>
</evidence>
<name>A0ABU8WQB6_9BURK</name>
<dbReference type="EMBL" id="JBBKZT010000012">
    <property type="protein sequence ID" value="MEJ8849746.1"/>
    <property type="molecule type" value="Genomic_DNA"/>
</dbReference>
<keyword evidence="4" id="KW-0472">Membrane</keyword>
<feature type="compositionally biased region" description="Low complexity" evidence="3">
    <location>
        <begin position="41"/>
        <end position="60"/>
    </location>
</feature>
<evidence type="ECO:0000313" key="5">
    <source>
        <dbReference type="EMBL" id="MEJ8849746.1"/>
    </source>
</evidence>